<dbReference type="NCBIfam" id="TIGR00838">
    <property type="entry name" value="argH"/>
    <property type="match status" value="1"/>
</dbReference>
<keyword evidence="10" id="KW-1185">Reference proteome</keyword>
<dbReference type="InterPro" id="IPR022761">
    <property type="entry name" value="Fumarate_lyase_N"/>
</dbReference>
<organism evidence="9 10">
    <name type="scientific">Tigheibacillus jepli</name>
    <dbReference type="NCBI Taxonomy" id="3035914"/>
    <lineage>
        <taxon>Bacteria</taxon>
        <taxon>Bacillati</taxon>
        <taxon>Bacillota</taxon>
        <taxon>Bacilli</taxon>
        <taxon>Bacillales</taxon>
        <taxon>Bacillaceae</taxon>
        <taxon>Tigheibacillus</taxon>
    </lineage>
</organism>
<dbReference type="InterPro" id="IPR024083">
    <property type="entry name" value="Fumarase/histidase_N"/>
</dbReference>
<dbReference type="CDD" id="cd01359">
    <property type="entry name" value="Argininosuccinate_lyase"/>
    <property type="match status" value="1"/>
</dbReference>
<dbReference type="EC" id="4.3.2.1" evidence="2 6"/>
<dbReference type="Gene3D" id="1.20.200.10">
    <property type="entry name" value="Fumarase/aspartase (Central domain)"/>
    <property type="match status" value="1"/>
</dbReference>
<dbReference type="PANTHER" id="PTHR43814">
    <property type="entry name" value="ARGININOSUCCINATE LYASE"/>
    <property type="match status" value="1"/>
</dbReference>
<proteinExistence type="predicted"/>
<keyword evidence="3" id="KW-0055">Arginine biosynthesis</keyword>
<dbReference type="InterPro" id="IPR009049">
    <property type="entry name" value="Argininosuccinate_lyase"/>
</dbReference>
<evidence type="ECO:0000259" key="8">
    <source>
        <dbReference type="Pfam" id="PF14698"/>
    </source>
</evidence>
<dbReference type="PRINTS" id="PR00149">
    <property type="entry name" value="FUMRATELYASE"/>
</dbReference>
<evidence type="ECO:0000256" key="2">
    <source>
        <dbReference type="ARBA" id="ARBA00012338"/>
    </source>
</evidence>
<evidence type="ECO:0000256" key="6">
    <source>
        <dbReference type="NCBIfam" id="TIGR00838"/>
    </source>
</evidence>
<keyword evidence="4" id="KW-0028">Amino-acid biosynthesis</keyword>
<dbReference type="InterPro" id="IPR029419">
    <property type="entry name" value="Arg_succ_lyase_C"/>
</dbReference>
<evidence type="ECO:0000259" key="7">
    <source>
        <dbReference type="Pfam" id="PF00206"/>
    </source>
</evidence>
<dbReference type="Gene3D" id="1.10.40.30">
    <property type="entry name" value="Fumarase/aspartase (C-terminal domain)"/>
    <property type="match status" value="1"/>
</dbReference>
<evidence type="ECO:0000313" key="10">
    <source>
        <dbReference type="Proteomes" id="UP001228376"/>
    </source>
</evidence>
<evidence type="ECO:0000256" key="3">
    <source>
        <dbReference type="ARBA" id="ARBA00022571"/>
    </source>
</evidence>
<dbReference type="RefSeq" id="WP_320384370.1">
    <property type="nucleotide sequence ID" value="NZ_JAROCA020000001.1"/>
</dbReference>
<protein>
    <recommendedName>
        <fullName evidence="2 6">Argininosuccinate lyase</fullName>
        <ecNumber evidence="2 6">4.3.2.1</ecNumber>
    </recommendedName>
</protein>
<dbReference type="PANTHER" id="PTHR43814:SF1">
    <property type="entry name" value="ARGININOSUCCINATE LYASE"/>
    <property type="match status" value="1"/>
</dbReference>
<dbReference type="Proteomes" id="UP001228376">
    <property type="component" value="Unassembled WGS sequence"/>
</dbReference>
<keyword evidence="5 9" id="KW-0456">Lyase</keyword>
<dbReference type="SUPFAM" id="SSF48557">
    <property type="entry name" value="L-aspartase-like"/>
    <property type="match status" value="1"/>
</dbReference>
<dbReference type="Gene3D" id="1.10.275.10">
    <property type="entry name" value="Fumarase/aspartase (N-terminal domain)"/>
    <property type="match status" value="1"/>
</dbReference>
<evidence type="ECO:0000256" key="1">
    <source>
        <dbReference type="ARBA" id="ARBA00004941"/>
    </source>
</evidence>
<evidence type="ECO:0000256" key="5">
    <source>
        <dbReference type="ARBA" id="ARBA00023239"/>
    </source>
</evidence>
<dbReference type="InterPro" id="IPR008948">
    <property type="entry name" value="L-Aspartase-like"/>
</dbReference>
<feature type="domain" description="Argininosuccinate lyase C-terminal" evidence="8">
    <location>
        <begin position="373"/>
        <end position="425"/>
    </location>
</feature>
<feature type="domain" description="Fumarate lyase N-terminal" evidence="7">
    <location>
        <begin position="48"/>
        <end position="305"/>
    </location>
</feature>
<dbReference type="Pfam" id="PF00206">
    <property type="entry name" value="Lyase_1"/>
    <property type="match status" value="1"/>
</dbReference>
<name>A0ABU5CHD7_9BACI</name>
<accession>A0ABU5CHD7</accession>
<evidence type="ECO:0000256" key="4">
    <source>
        <dbReference type="ARBA" id="ARBA00022605"/>
    </source>
</evidence>
<evidence type="ECO:0000313" key="9">
    <source>
        <dbReference type="EMBL" id="MDY0404950.1"/>
    </source>
</evidence>
<dbReference type="EMBL" id="JAROCA020000001">
    <property type="protein sequence ID" value="MDY0404950.1"/>
    <property type="molecule type" value="Genomic_DNA"/>
</dbReference>
<dbReference type="Pfam" id="PF14698">
    <property type="entry name" value="ASL_C2"/>
    <property type="match status" value="1"/>
</dbReference>
<dbReference type="PRINTS" id="PR00145">
    <property type="entry name" value="ARGSUCLYASE"/>
</dbReference>
<sequence length="461" mass="51711">MAFDKDAFIKDEGTTFPGKTYVNELLKPVFTDQRNHLYDAMFSLHRAHVTMLNEQKLLSDAETNTILAGLSELQKLDPAAWTYKPEYEDLFFLVEAKLGEKIGSELAGKIHIARSRNDMGEGMYRIVIRKHILALLDDAMNLSEALIGQAADHLQSVMPAHTHTQPAQPTTFGHYLMAIYDNLQRDVDRIWHAFHTVNRSPLGAAAITTTGFSISRERLAELLGFDGLMENSYDAIGTGDYLLETAQAIASLMINTGRWVQEFLRFATYEVGLIKVAAPYVQISSIMPQKRNPVSIEHSRALASGALGEAMTVVHLLHNTPYGDIVDTEDDLQPHLYSSFHKASRVLRLMNAVIRTMTFNKERAKSEARKNMITITEFADVLARDYGVSFRKAHHVASLVSEKSSQNGKELFEWKAAEINEVLKDFGVQLTKKNGKMYAAPKFLLNGDPFAAGRMPVKYKE</sequence>
<dbReference type="GO" id="GO:0004056">
    <property type="term" value="F:argininosuccinate lyase activity"/>
    <property type="evidence" value="ECO:0007669"/>
    <property type="project" value="UniProtKB-EC"/>
</dbReference>
<comment type="pathway">
    <text evidence="1">Amino-acid biosynthesis; L-arginine biosynthesis; L-arginine from L-ornithine and carbamoyl phosphate: step 3/3.</text>
</comment>
<comment type="caution">
    <text evidence="9">The sequence shown here is derived from an EMBL/GenBank/DDBJ whole genome shotgun (WGS) entry which is preliminary data.</text>
</comment>
<dbReference type="InterPro" id="IPR000362">
    <property type="entry name" value="Fumarate_lyase_fam"/>
</dbReference>
<gene>
    <name evidence="9" type="primary">argH</name>
    <name evidence="9" type="ORF">P5G51_005635</name>
</gene>
<reference evidence="9 10" key="1">
    <citation type="submission" date="2023-10" db="EMBL/GenBank/DDBJ databases">
        <title>179-bfca-hs.</title>
        <authorList>
            <person name="Miliotis G."/>
            <person name="Sengupta P."/>
            <person name="Hameed A."/>
            <person name="Chuvochina M."/>
            <person name="Mcdonagh F."/>
            <person name="Simpson A.C."/>
            <person name="Singh N.K."/>
            <person name="Rekha P.D."/>
            <person name="Raman K."/>
            <person name="Hugenholtz P."/>
            <person name="Venkateswaran K."/>
        </authorList>
    </citation>
    <scope>NUCLEOTIDE SEQUENCE [LARGE SCALE GENOMIC DNA]</scope>
    <source>
        <strain evidence="9 10">179-BFC-A-HS</strain>
    </source>
</reference>